<dbReference type="OrthoDB" id="6509975at2759"/>
<proteinExistence type="inferred from homology"/>
<dbReference type="CDD" id="cd07061">
    <property type="entry name" value="HP_HAP_like"/>
    <property type="match status" value="1"/>
</dbReference>
<dbReference type="Proteomes" id="UP000076874">
    <property type="component" value="Unassembled WGS sequence"/>
</dbReference>
<dbReference type="InterPro" id="IPR000560">
    <property type="entry name" value="His_Pase_clade-2"/>
</dbReference>
<feature type="compositionally biased region" description="Low complexity" evidence="4">
    <location>
        <begin position="86"/>
        <end position="97"/>
    </location>
</feature>
<dbReference type="PANTHER" id="PTHR20963:SF43">
    <property type="entry name" value="PUTATIVE (AFU_ORTHOLOGUE AFUA_7G01240)-RELATED"/>
    <property type="match status" value="1"/>
</dbReference>
<protein>
    <recommendedName>
        <fullName evidence="2">3-phytase</fullName>
        <ecNumber evidence="2">3.1.3.8</ecNumber>
    </recommendedName>
</protein>
<evidence type="ECO:0000256" key="4">
    <source>
        <dbReference type="SAM" id="MobiDB-lite"/>
    </source>
</evidence>
<dbReference type="PROSITE" id="PS00778">
    <property type="entry name" value="HIS_ACID_PHOSPHAT_2"/>
    <property type="match status" value="1"/>
</dbReference>
<feature type="compositionally biased region" description="Basic and acidic residues" evidence="4">
    <location>
        <begin position="62"/>
        <end position="74"/>
    </location>
</feature>
<keyword evidence="5" id="KW-0812">Transmembrane</keyword>
<evidence type="ECO:0000256" key="1">
    <source>
        <dbReference type="ARBA" id="ARBA00005375"/>
    </source>
</evidence>
<dbReference type="STRING" id="1081102.A0A162JG79"/>
<comment type="similarity">
    <text evidence="1">Belongs to the histidine acid phosphatase family.</text>
</comment>
<dbReference type="Pfam" id="PF00328">
    <property type="entry name" value="His_Phos_2"/>
    <property type="match status" value="1"/>
</dbReference>
<keyword evidence="5" id="KW-0472">Membrane</keyword>
<evidence type="ECO:0000256" key="3">
    <source>
        <dbReference type="ARBA" id="ARBA00022801"/>
    </source>
</evidence>
<dbReference type="InterPro" id="IPR033379">
    <property type="entry name" value="Acid_Pase_AS"/>
</dbReference>
<keyword evidence="3" id="KW-0378">Hydrolase</keyword>
<dbReference type="GO" id="GO:0016158">
    <property type="term" value="F:inositol hexakisphosphate 3-phosphatase activity"/>
    <property type="evidence" value="ECO:0007669"/>
    <property type="project" value="UniProtKB-EC"/>
</dbReference>
<sequence length="699" mass="75951">MPTRQQTHATASLGNKEGYEPVTTVETADGLVDQTGDEAALSATNGRERSKTRLGAQTGGKEGTDYDDTPRYEGAEETTGFLAAFGGSNNNNNDNNNGDGGGGQYEAPLSHHRPGEDAPGWLSRRSFRTVVVAFVTCMVVCLGFKLVVDNSGLLLALPHHTSGGEGGDATAGSKADAGAHGSDRCSCGTATATATVPQYFQTSPQLWAGPTATGRPAFLAQTVTINPSATYVANQPLQTNIAVEGMPAHDPSIFHHMGYLSPYNPSPGFGIQEYALPPGAEIIQLQMLSRHGSRYPTLGANVFNLGDKLARVQGNFKASGPLAFLENWKYNMGHEILVPKGRQELYDSGVLHSYMYSNLYNPNSKIIVRTTTQDRMLKSAENFLAGFFGLEWTNNATIEVIIEHGRANNSLAGYLNCPNSKSDRSGDDANAIWVENYLRNATARFRSMLDGIEWTIEDTYAAQHLCPYETAAYGFSRFCDLFTYDEWVGFGYSIDVAFAGNSGFQSSTGRAVGIGYQQEVISRLKNHTLGYSGSQINVTLDNNTDTFPLNQSLYLDFSHDTNMVSILTAFGFKQFAQVLQPSAYPGPHNFTVSHIVPFGARLDIEIIRAPHPVAPDRSGYQTGDGDGETKYVHVLLNQRTVPLGVSFPECDATRVDGWCTLETFLRVQEEMPARAKYDEACFGPYTSRPYGMIMDGAPM</sequence>
<accession>A0A162JG79</accession>
<evidence type="ECO:0000313" key="7">
    <source>
        <dbReference type="Proteomes" id="UP000076874"/>
    </source>
</evidence>
<dbReference type="InterPro" id="IPR029033">
    <property type="entry name" value="His_PPase_superfam"/>
</dbReference>
<comment type="caution">
    <text evidence="6">The sequence shown here is derived from an EMBL/GenBank/DDBJ whole genome shotgun (WGS) entry which is preliminary data.</text>
</comment>
<dbReference type="AlphaFoldDB" id="A0A162JG79"/>
<evidence type="ECO:0000313" key="6">
    <source>
        <dbReference type="EMBL" id="OAA68492.1"/>
    </source>
</evidence>
<gene>
    <name evidence="6" type="ORF">SPI_00687</name>
</gene>
<dbReference type="GO" id="GO:0003993">
    <property type="term" value="F:acid phosphatase activity"/>
    <property type="evidence" value="ECO:0007669"/>
    <property type="project" value="TreeGrafter"/>
</dbReference>
<keyword evidence="5" id="KW-1133">Transmembrane helix</keyword>
<feature type="transmembrane region" description="Helical" evidence="5">
    <location>
        <begin position="130"/>
        <end position="148"/>
    </location>
</feature>
<organism evidence="6 7">
    <name type="scientific">Niveomyces insectorum RCEF 264</name>
    <dbReference type="NCBI Taxonomy" id="1081102"/>
    <lineage>
        <taxon>Eukaryota</taxon>
        <taxon>Fungi</taxon>
        <taxon>Dikarya</taxon>
        <taxon>Ascomycota</taxon>
        <taxon>Pezizomycotina</taxon>
        <taxon>Sordariomycetes</taxon>
        <taxon>Hypocreomycetidae</taxon>
        <taxon>Hypocreales</taxon>
        <taxon>Cordycipitaceae</taxon>
        <taxon>Niveomyces</taxon>
    </lineage>
</organism>
<dbReference type="SUPFAM" id="SSF53254">
    <property type="entry name" value="Phosphoglycerate mutase-like"/>
    <property type="match status" value="1"/>
</dbReference>
<dbReference type="EC" id="3.1.3.8" evidence="2"/>
<keyword evidence="7" id="KW-1185">Reference proteome</keyword>
<reference evidence="6 7" key="1">
    <citation type="journal article" date="2016" name="Genome Biol. Evol.">
        <title>Divergent and convergent evolution of fungal pathogenicity.</title>
        <authorList>
            <person name="Shang Y."/>
            <person name="Xiao G."/>
            <person name="Zheng P."/>
            <person name="Cen K."/>
            <person name="Zhan S."/>
            <person name="Wang C."/>
        </authorList>
    </citation>
    <scope>NUCLEOTIDE SEQUENCE [LARGE SCALE GENOMIC DNA]</scope>
    <source>
        <strain evidence="6 7">RCEF 264</strain>
    </source>
</reference>
<name>A0A162JG79_9HYPO</name>
<dbReference type="PANTHER" id="PTHR20963">
    <property type="entry name" value="MULTIPLE INOSITOL POLYPHOSPHATE PHOSPHATASE-RELATED"/>
    <property type="match status" value="1"/>
</dbReference>
<feature type="compositionally biased region" description="Polar residues" evidence="4">
    <location>
        <begin position="1"/>
        <end position="13"/>
    </location>
</feature>
<dbReference type="Gene3D" id="3.40.50.1240">
    <property type="entry name" value="Phosphoglycerate mutase-like"/>
    <property type="match status" value="1"/>
</dbReference>
<evidence type="ECO:0000256" key="2">
    <source>
        <dbReference type="ARBA" id="ARBA00012632"/>
    </source>
</evidence>
<evidence type="ECO:0000256" key="5">
    <source>
        <dbReference type="SAM" id="Phobius"/>
    </source>
</evidence>
<dbReference type="EMBL" id="AZHD01000001">
    <property type="protein sequence ID" value="OAA68492.1"/>
    <property type="molecule type" value="Genomic_DNA"/>
</dbReference>
<dbReference type="PROSITE" id="PS00616">
    <property type="entry name" value="HIS_ACID_PHOSPHAT_1"/>
    <property type="match status" value="1"/>
</dbReference>
<feature type="region of interest" description="Disordered" evidence="4">
    <location>
        <begin position="1"/>
        <end position="121"/>
    </location>
</feature>